<dbReference type="Gene3D" id="1.50.10.10">
    <property type="match status" value="1"/>
</dbReference>
<dbReference type="SUPFAM" id="SSF48208">
    <property type="entry name" value="Six-hairpin glycosidases"/>
    <property type="match status" value="1"/>
</dbReference>
<evidence type="ECO:0000313" key="3">
    <source>
        <dbReference type="EMBL" id="VEU83306.1"/>
    </source>
</evidence>
<sequence>MQKNEIFKILIEEIYPFWNHLYDERGGFFGDVKNDGTIQINASKGALLQLRILWFYSRLYQVYPKDEVKTYAKHAYDFVSKYLITNKGTIWEVGSDFKVTDDTIHIYYQAFTVYALTTYYESFKDKEALKKALNTFKIMESMRDENGYKEQLNDENRLADLGFKADRTMNSILHIIEAYTQLYKVSKDKKVYEALIFNLRLVVEKIFNKDEGRLEVFFDEKLTSLVDYHSYGHDIEASWLLDLTQAFIKDKKLKDDLKLVTKQLAKVTLNEGFDGNFLITEKVLGHQSETYVWWPQAEAVIGFDRAYEETYQDCFKVARDKILENIFVYFKDKKIKEWYWELTKDFKPVLSRPLVSNWKCPYHNGRMLIELLKEI</sequence>
<dbReference type="AlphaFoldDB" id="A0A449BLJ2"/>
<accession>A0A449BLJ2</accession>
<dbReference type="Pfam" id="PF07221">
    <property type="entry name" value="GlcNAc_2-epim"/>
    <property type="match status" value="1"/>
</dbReference>
<dbReference type="GO" id="GO:0005975">
    <property type="term" value="P:carbohydrate metabolic process"/>
    <property type="evidence" value="ECO:0007669"/>
    <property type="project" value="InterPro"/>
</dbReference>
<dbReference type="PANTHER" id="PTHR15108">
    <property type="entry name" value="N-ACYLGLUCOSAMINE-2-EPIMERASE"/>
    <property type="match status" value="1"/>
</dbReference>
<proteinExistence type="inferred from homology"/>
<keyword evidence="4" id="KW-1185">Reference proteome</keyword>
<keyword evidence="2" id="KW-0413">Isomerase</keyword>
<organism evidence="3 4">
    <name type="scientific">Acholeplasma hippikon</name>
    <dbReference type="NCBI Taxonomy" id="264636"/>
    <lineage>
        <taxon>Bacteria</taxon>
        <taxon>Bacillati</taxon>
        <taxon>Mycoplasmatota</taxon>
        <taxon>Mollicutes</taxon>
        <taxon>Acholeplasmatales</taxon>
        <taxon>Acholeplasmataceae</taxon>
        <taxon>Acholeplasma</taxon>
    </lineage>
</organism>
<evidence type="ECO:0000313" key="4">
    <source>
        <dbReference type="Proteomes" id="UP000290909"/>
    </source>
</evidence>
<evidence type="ECO:0000256" key="1">
    <source>
        <dbReference type="ARBA" id="ARBA00008558"/>
    </source>
</evidence>
<name>A0A449BLJ2_9MOLU</name>
<dbReference type="STRING" id="1408416.GCA_000702765_00545"/>
<dbReference type="KEGG" id="ahk:NCTC10172_01381"/>
<dbReference type="RefSeq" id="WP_035368785.1">
    <property type="nucleotide sequence ID" value="NZ_LR215050.1"/>
</dbReference>
<dbReference type="InterPro" id="IPR008928">
    <property type="entry name" value="6-hairpin_glycosidase_sf"/>
</dbReference>
<reference evidence="3 4" key="1">
    <citation type="submission" date="2019-01" db="EMBL/GenBank/DDBJ databases">
        <authorList>
            <consortium name="Pathogen Informatics"/>
        </authorList>
    </citation>
    <scope>NUCLEOTIDE SEQUENCE [LARGE SCALE GENOMIC DNA]</scope>
    <source>
        <strain evidence="3 4">NCTC10172</strain>
    </source>
</reference>
<comment type="similarity">
    <text evidence="1">Belongs to the N-acylglucosamine 2-epimerase family.</text>
</comment>
<protein>
    <submittedName>
        <fullName evidence="3">N-acylglucosamine 2-epimerase (GlcNAc 2-epimerase)</fullName>
    </submittedName>
</protein>
<dbReference type="InterPro" id="IPR010819">
    <property type="entry name" value="AGE/CE"/>
</dbReference>
<dbReference type="GO" id="GO:0016853">
    <property type="term" value="F:isomerase activity"/>
    <property type="evidence" value="ECO:0007669"/>
    <property type="project" value="UniProtKB-KW"/>
</dbReference>
<gene>
    <name evidence="3" type="ORF">NCTC10172_01381</name>
</gene>
<dbReference type="EMBL" id="LR215050">
    <property type="protein sequence ID" value="VEU83306.1"/>
    <property type="molecule type" value="Genomic_DNA"/>
</dbReference>
<dbReference type="InterPro" id="IPR012341">
    <property type="entry name" value="6hp_glycosidase-like_sf"/>
</dbReference>
<evidence type="ECO:0000256" key="2">
    <source>
        <dbReference type="ARBA" id="ARBA00023235"/>
    </source>
</evidence>
<dbReference type="Proteomes" id="UP000290909">
    <property type="component" value="Chromosome"/>
</dbReference>